<reference evidence="5" key="1">
    <citation type="submission" date="2025-08" db="UniProtKB">
        <authorList>
            <consortium name="RefSeq"/>
        </authorList>
    </citation>
    <scope>IDENTIFICATION</scope>
    <source>
        <tissue evidence="5">Whole organism</tissue>
    </source>
</reference>
<accession>A0A8B7NNL5</accession>
<keyword evidence="4" id="KW-1185">Reference proteome</keyword>
<dbReference type="PROSITE" id="PS50940">
    <property type="entry name" value="CHIT_BIND_II"/>
    <property type="match status" value="1"/>
</dbReference>
<protein>
    <submittedName>
        <fullName evidence="5">Uncharacterized protein LOC108672171</fullName>
    </submittedName>
</protein>
<dbReference type="Pfam" id="PF01607">
    <property type="entry name" value="CBM_14"/>
    <property type="match status" value="1"/>
</dbReference>
<gene>
    <name evidence="5" type="primary">LOC108672171</name>
</gene>
<feature type="compositionally biased region" description="Basic residues" evidence="1">
    <location>
        <begin position="92"/>
        <end position="101"/>
    </location>
</feature>
<dbReference type="AlphaFoldDB" id="A0A8B7NNL5"/>
<feature type="region of interest" description="Disordered" evidence="1">
    <location>
        <begin position="75"/>
        <end position="121"/>
    </location>
</feature>
<feature type="chain" id="PRO_5034901830" evidence="2">
    <location>
        <begin position="30"/>
        <end position="604"/>
    </location>
</feature>
<dbReference type="OrthoDB" id="6428908at2759"/>
<feature type="region of interest" description="Disordered" evidence="1">
    <location>
        <begin position="400"/>
        <end position="430"/>
    </location>
</feature>
<proteinExistence type="predicted"/>
<dbReference type="Proteomes" id="UP000694843">
    <property type="component" value="Unplaced"/>
</dbReference>
<dbReference type="InterPro" id="IPR002557">
    <property type="entry name" value="Chitin-bd_dom"/>
</dbReference>
<keyword evidence="2" id="KW-0732">Signal</keyword>
<evidence type="ECO:0000259" key="3">
    <source>
        <dbReference type="PROSITE" id="PS50940"/>
    </source>
</evidence>
<feature type="domain" description="Chitin-binding type-2" evidence="3">
    <location>
        <begin position="508"/>
        <end position="567"/>
    </location>
</feature>
<evidence type="ECO:0000313" key="4">
    <source>
        <dbReference type="Proteomes" id="UP000694843"/>
    </source>
</evidence>
<organism evidence="4 5">
    <name type="scientific">Hyalella azteca</name>
    <name type="common">Amphipod</name>
    <dbReference type="NCBI Taxonomy" id="294128"/>
    <lineage>
        <taxon>Eukaryota</taxon>
        <taxon>Metazoa</taxon>
        <taxon>Ecdysozoa</taxon>
        <taxon>Arthropoda</taxon>
        <taxon>Crustacea</taxon>
        <taxon>Multicrustacea</taxon>
        <taxon>Malacostraca</taxon>
        <taxon>Eumalacostraca</taxon>
        <taxon>Peracarida</taxon>
        <taxon>Amphipoda</taxon>
        <taxon>Senticaudata</taxon>
        <taxon>Talitrida</taxon>
        <taxon>Talitroidea</taxon>
        <taxon>Hyalellidae</taxon>
        <taxon>Hyalella</taxon>
    </lineage>
</organism>
<evidence type="ECO:0000313" key="5">
    <source>
        <dbReference type="RefSeq" id="XP_018015287.1"/>
    </source>
</evidence>
<dbReference type="InterPro" id="IPR036508">
    <property type="entry name" value="Chitin-bd_dom_sf"/>
</dbReference>
<evidence type="ECO:0000256" key="1">
    <source>
        <dbReference type="SAM" id="MobiDB-lite"/>
    </source>
</evidence>
<feature type="signal peptide" evidence="2">
    <location>
        <begin position="1"/>
        <end position="29"/>
    </location>
</feature>
<dbReference type="PANTHER" id="PTHR22933:SF42">
    <property type="entry name" value="FI18455P1-RELATED"/>
    <property type="match status" value="1"/>
</dbReference>
<dbReference type="Gene3D" id="2.170.140.10">
    <property type="entry name" value="Chitin binding domain"/>
    <property type="match status" value="1"/>
</dbReference>
<dbReference type="GO" id="GO:0008061">
    <property type="term" value="F:chitin binding"/>
    <property type="evidence" value="ECO:0007669"/>
    <property type="project" value="InterPro"/>
</dbReference>
<dbReference type="PANTHER" id="PTHR22933">
    <property type="entry name" value="FI18007P1-RELATED"/>
    <property type="match status" value="1"/>
</dbReference>
<dbReference type="KEGG" id="hazt:108672171"/>
<dbReference type="SUPFAM" id="SSF57625">
    <property type="entry name" value="Invertebrate chitin-binding proteins"/>
    <property type="match status" value="1"/>
</dbReference>
<sequence length="604" mass="66798">MKRLQLLLTLQLLLLLQLLVISMVVSSHGQDSAQGMDFTEFQSSKLMANNVPQQLSPIEKAKLLPQPKLSIDLRRIDSVRASSKNGQDNSRTKRKITRGRKNYSQSNSSPKETRSNRRPRLLRKVTKITPLGKRQVVPATLQLSGVGARSSHSERLNRTYKAQIMKQRYLEFRSLLPGAQEGHYISEEDLLTEEAPEDESSSAHLPGTERGNVHRFQGIVLKEQRSAGESRGSTTSGKLEKIPTPFLASNIRSTINQDTKLLTENIDTNSSSLENIARLLEKRLGPGARNTYDPSILVDFFALIALNKPHTKIRKVNDDIPGLLISSRRRGGDLTGRLSQRGTDLGLPILAGSTPPVAQAHQGSHAKEIEINPSVADSIQEQLHDRATSSLESPLIFSAGDLGTDSTTPRDGISVDLFPGGSKNRTSESKEGILSALDGTRRGSEFGPFSDGNDPSAGILPPALPPVLKASLYSYLVPRLMYLAPLTETIPGVPGLDYPIMSTVPYTNFYCTNMPWPGFYADTEARCQAWHMCDLDGRQASFLCPNGTIFNQAFMVCDWWYNSDCQAAPYLYPLNERLFQQPQLPPPTQQHRTLTAQVLDTLFL</sequence>
<dbReference type="InterPro" id="IPR052976">
    <property type="entry name" value="Scoloptoxin-like"/>
</dbReference>
<dbReference type="RefSeq" id="XP_018015287.1">
    <property type="nucleotide sequence ID" value="XM_018159798.2"/>
</dbReference>
<name>A0A8B7NNL5_HYAAZ</name>
<evidence type="ECO:0000256" key="2">
    <source>
        <dbReference type="SAM" id="SignalP"/>
    </source>
</evidence>
<dbReference type="GO" id="GO:0005576">
    <property type="term" value="C:extracellular region"/>
    <property type="evidence" value="ECO:0007669"/>
    <property type="project" value="InterPro"/>
</dbReference>
<feature type="compositionally biased region" description="Polar residues" evidence="1">
    <location>
        <begin position="80"/>
        <end position="89"/>
    </location>
</feature>
<dbReference type="GeneID" id="108672171"/>
<dbReference type="SMART" id="SM00494">
    <property type="entry name" value="ChtBD2"/>
    <property type="match status" value="1"/>
</dbReference>